<dbReference type="GO" id="GO:0016020">
    <property type="term" value="C:membrane"/>
    <property type="evidence" value="ECO:0007669"/>
    <property type="project" value="UniProtKB-SubCell"/>
</dbReference>
<evidence type="ECO:0000313" key="7">
    <source>
        <dbReference type="EMBL" id="KAL3823156.1"/>
    </source>
</evidence>
<dbReference type="GO" id="GO:0016757">
    <property type="term" value="F:glycosyltransferase activity"/>
    <property type="evidence" value="ECO:0007669"/>
    <property type="project" value="UniProtKB-KW"/>
</dbReference>
<dbReference type="EMBL" id="JALLPB020000045">
    <property type="protein sequence ID" value="KAL3823156.1"/>
    <property type="molecule type" value="Genomic_DNA"/>
</dbReference>
<dbReference type="PANTHER" id="PTHR31042:SF150">
    <property type="entry name" value="OS06G0661900 PROTEIN"/>
    <property type="match status" value="1"/>
</dbReference>
<feature type="region of interest" description="Disordered" evidence="6">
    <location>
        <begin position="30"/>
        <end position="64"/>
    </location>
</feature>
<keyword evidence="4" id="KW-0472">Membrane</keyword>
<organism evidence="7 8">
    <name type="scientific">Cyclostephanos tholiformis</name>
    <dbReference type="NCBI Taxonomy" id="382380"/>
    <lineage>
        <taxon>Eukaryota</taxon>
        <taxon>Sar</taxon>
        <taxon>Stramenopiles</taxon>
        <taxon>Ochrophyta</taxon>
        <taxon>Bacillariophyta</taxon>
        <taxon>Coscinodiscophyceae</taxon>
        <taxon>Thalassiosirophycidae</taxon>
        <taxon>Stephanodiscales</taxon>
        <taxon>Stephanodiscaceae</taxon>
        <taxon>Cyclostephanos</taxon>
    </lineage>
</organism>
<evidence type="ECO:0000313" key="8">
    <source>
        <dbReference type="Proteomes" id="UP001530377"/>
    </source>
</evidence>
<dbReference type="InterPro" id="IPR003406">
    <property type="entry name" value="Glyco_trans_14"/>
</dbReference>
<dbReference type="InterPro" id="IPR044174">
    <property type="entry name" value="BC10-like"/>
</dbReference>
<keyword evidence="2" id="KW-0328">Glycosyltransferase</keyword>
<keyword evidence="8" id="KW-1185">Reference proteome</keyword>
<proteinExistence type="predicted"/>
<keyword evidence="3" id="KW-0808">Transferase</keyword>
<evidence type="ECO:0000256" key="3">
    <source>
        <dbReference type="ARBA" id="ARBA00022679"/>
    </source>
</evidence>
<comment type="caution">
    <text evidence="7">The sequence shown here is derived from an EMBL/GenBank/DDBJ whole genome shotgun (WGS) entry which is preliminary data.</text>
</comment>
<keyword evidence="5" id="KW-0325">Glycoprotein</keyword>
<accession>A0ABD3SFD5</accession>
<evidence type="ECO:0000256" key="5">
    <source>
        <dbReference type="ARBA" id="ARBA00023180"/>
    </source>
</evidence>
<evidence type="ECO:0000256" key="6">
    <source>
        <dbReference type="SAM" id="MobiDB-lite"/>
    </source>
</evidence>
<evidence type="ECO:0000256" key="2">
    <source>
        <dbReference type="ARBA" id="ARBA00022676"/>
    </source>
</evidence>
<sequence length="371" mass="41119">MMVSVLCHAKYPDRIRSPWLRRRHLLRSHAFPSSQSEEGEDRRRRHHRSDDDGGESSPFHTRRPEWGSIDITRAMIDLLEEGLRIGGTTKGVGGGTSYDDVDDAGDYRRYLSTPTAVDRPDDDVPPVDRFVFLSESCLPVTTLWECEMALFGPRRRRGGEGDDAAVEAMDDPRYDKSWIRAMSTPNNGYARQLQWESIRESDVPSRYVWKADQWVVLTRAHGMAIASLSRGTYLNGRSLLSAFRDVRASDEMYVPTALSILGIVRRPSGGGEVDDEVGESRAGPGIRRRRVTYCDWSSSARNPASFGPAEWRKVASTARGEGCLFARKFVPGGGRTSSTGSAPVKAGEGTVGRNYSLVSVEAWKSAVGNLS</sequence>
<reference evidence="7 8" key="1">
    <citation type="submission" date="2024-10" db="EMBL/GenBank/DDBJ databases">
        <title>Updated reference genomes for cyclostephanoid diatoms.</title>
        <authorList>
            <person name="Roberts W.R."/>
            <person name="Alverson A.J."/>
        </authorList>
    </citation>
    <scope>NUCLEOTIDE SEQUENCE [LARGE SCALE GENOMIC DNA]</scope>
    <source>
        <strain evidence="7 8">AJA228-03</strain>
    </source>
</reference>
<comment type="subcellular location">
    <subcellularLocation>
        <location evidence="1">Membrane</location>
        <topology evidence="1">Single-pass type II membrane protein</topology>
    </subcellularLocation>
</comment>
<protein>
    <submittedName>
        <fullName evidence="7">Uncharacterized protein</fullName>
    </submittedName>
</protein>
<evidence type="ECO:0000256" key="4">
    <source>
        <dbReference type="ARBA" id="ARBA00023136"/>
    </source>
</evidence>
<dbReference type="Proteomes" id="UP001530377">
    <property type="component" value="Unassembled WGS sequence"/>
</dbReference>
<dbReference type="PANTHER" id="PTHR31042">
    <property type="entry name" value="CORE-2/I-BRANCHING BETA-1,6-N-ACETYLGLUCOSAMINYLTRANSFERASE FAMILY PROTEIN-RELATED"/>
    <property type="match status" value="1"/>
</dbReference>
<evidence type="ECO:0000256" key="1">
    <source>
        <dbReference type="ARBA" id="ARBA00004606"/>
    </source>
</evidence>
<gene>
    <name evidence="7" type="ORF">ACHAXA_010412</name>
</gene>
<dbReference type="AlphaFoldDB" id="A0ABD3SFD5"/>
<dbReference type="Pfam" id="PF02485">
    <property type="entry name" value="Branch"/>
    <property type="match status" value="1"/>
</dbReference>
<name>A0ABD3SFD5_9STRA</name>